<keyword evidence="3" id="KW-1185">Reference proteome</keyword>
<dbReference type="RefSeq" id="WP_165403746.1">
    <property type="nucleotide sequence ID" value="NZ_BMHA01000001.1"/>
</dbReference>
<protein>
    <recommendedName>
        <fullName evidence="1">Cupin type-2 domain-containing protein</fullName>
    </recommendedName>
</protein>
<proteinExistence type="predicted"/>
<evidence type="ECO:0000313" key="3">
    <source>
        <dbReference type="Proteomes" id="UP000650511"/>
    </source>
</evidence>
<dbReference type="AlphaFoldDB" id="A0A8J3ABL2"/>
<dbReference type="InterPro" id="IPR011051">
    <property type="entry name" value="RmlC_Cupin_sf"/>
</dbReference>
<dbReference type="InterPro" id="IPR014710">
    <property type="entry name" value="RmlC-like_jellyroll"/>
</dbReference>
<dbReference type="Pfam" id="PF07883">
    <property type="entry name" value="Cupin_2"/>
    <property type="match status" value="1"/>
</dbReference>
<name>A0A8J3ABL2_9ACTN</name>
<dbReference type="SUPFAM" id="SSF51182">
    <property type="entry name" value="RmlC-like cupins"/>
    <property type="match status" value="1"/>
</dbReference>
<dbReference type="InterPro" id="IPR013096">
    <property type="entry name" value="Cupin_2"/>
</dbReference>
<comment type="caution">
    <text evidence="2">The sequence shown here is derived from an EMBL/GenBank/DDBJ whole genome shotgun (WGS) entry which is preliminary data.</text>
</comment>
<dbReference type="Proteomes" id="UP000650511">
    <property type="component" value="Unassembled WGS sequence"/>
</dbReference>
<evidence type="ECO:0000313" key="2">
    <source>
        <dbReference type="EMBL" id="GGI02463.1"/>
    </source>
</evidence>
<reference evidence="2" key="1">
    <citation type="journal article" date="2014" name="Int. J. Syst. Evol. Microbiol.">
        <title>Complete genome sequence of Corynebacterium casei LMG S-19264T (=DSM 44701T), isolated from a smear-ripened cheese.</title>
        <authorList>
            <consortium name="US DOE Joint Genome Institute (JGI-PGF)"/>
            <person name="Walter F."/>
            <person name="Albersmeier A."/>
            <person name="Kalinowski J."/>
            <person name="Ruckert C."/>
        </authorList>
    </citation>
    <scope>NUCLEOTIDE SEQUENCE</scope>
    <source>
        <strain evidence="2">CGMCC 1.14988</strain>
    </source>
</reference>
<evidence type="ECO:0000259" key="1">
    <source>
        <dbReference type="Pfam" id="PF07883"/>
    </source>
</evidence>
<dbReference type="Gene3D" id="2.60.120.10">
    <property type="entry name" value="Jelly Rolls"/>
    <property type="match status" value="2"/>
</dbReference>
<reference evidence="2" key="2">
    <citation type="submission" date="2020-09" db="EMBL/GenBank/DDBJ databases">
        <authorList>
            <person name="Sun Q."/>
            <person name="Zhou Y."/>
        </authorList>
    </citation>
    <scope>NUCLEOTIDE SEQUENCE</scope>
    <source>
        <strain evidence="2">CGMCC 1.14988</strain>
    </source>
</reference>
<gene>
    <name evidence="2" type="ORF">GCM10011354_00440</name>
</gene>
<sequence length="355" mass="40858">MDAERTKSLSKEQTKQNVHVYTEHYEKERIYVRQVGSNRYSLAAERRERLEAVPRVITTQLGDGLHDNWHIIEPGDDVFRSQTLHLHFVTIQPNGRNDGHGHQNEALFYVLDGHGYEIHDGKRYDWKKGDAVAVHNDCVHWHNNPDTEKRAVCLVMKPKPLSLFLGLSYQGKIGYKPENDHLWEPRSEWLTARPEGDAEVPKVFPAEATPFEWGPFGYTRQIAGEGVPLRIKGTDAYLQHIPAGSRSGRRWRMPDEMLLVLEGEGYDLHWDVEVEIDDQFYARIAKKPTRWEWKAGDVIWVPQNTVVQRFNTGEGTAELVGASNRVFNQLGYSRIHYFENAPEYDESQAGADASR</sequence>
<feature type="domain" description="Cupin type-2" evidence="1">
    <location>
        <begin position="88"/>
        <end position="155"/>
    </location>
</feature>
<dbReference type="EMBL" id="BMHA01000001">
    <property type="protein sequence ID" value="GGI02463.1"/>
    <property type="molecule type" value="Genomic_DNA"/>
</dbReference>
<accession>A0A8J3ABL2</accession>
<organism evidence="2 3">
    <name type="scientific">Egicoccus halophilus</name>
    <dbReference type="NCBI Taxonomy" id="1670830"/>
    <lineage>
        <taxon>Bacteria</taxon>
        <taxon>Bacillati</taxon>
        <taxon>Actinomycetota</taxon>
        <taxon>Nitriliruptoria</taxon>
        <taxon>Egicoccales</taxon>
        <taxon>Egicoccaceae</taxon>
        <taxon>Egicoccus</taxon>
    </lineage>
</organism>